<dbReference type="AlphaFoldDB" id="A0AAQ3K4E9"/>
<dbReference type="InterPro" id="IPR036691">
    <property type="entry name" value="Endo/exonu/phosph_ase_sf"/>
</dbReference>
<keyword evidence="2" id="KW-1185">Reference proteome</keyword>
<evidence type="ECO:0000313" key="2">
    <source>
        <dbReference type="Proteomes" id="UP001327560"/>
    </source>
</evidence>
<dbReference type="PANTHER" id="PTHR11200">
    <property type="entry name" value="INOSITOL 5-PHOSPHATASE"/>
    <property type="match status" value="1"/>
</dbReference>
<reference evidence="1 2" key="1">
    <citation type="submission" date="2023-10" db="EMBL/GenBank/DDBJ databases">
        <title>Chromosome-scale genome assembly provides insights into flower coloration mechanisms of Canna indica.</title>
        <authorList>
            <person name="Li C."/>
        </authorList>
    </citation>
    <scope>NUCLEOTIDE SEQUENCE [LARGE SCALE GENOMIC DNA]</scope>
    <source>
        <tissue evidence="1">Flower</tissue>
    </source>
</reference>
<name>A0AAQ3K4E9_9LILI</name>
<dbReference type="Proteomes" id="UP001327560">
    <property type="component" value="Chromosome 3"/>
</dbReference>
<gene>
    <name evidence="1" type="ORF">Cni_G08578</name>
</gene>
<dbReference type="InterPro" id="IPR046985">
    <property type="entry name" value="IP5"/>
</dbReference>
<sequence>MSPGALILQSELTHRKLFYTRLENLKILAGSWNVGQERAYGHSLKSWLGDAAREVGLVVNGLQEVEIGAGFLATAATKETVLDTSNIIAKKLEISRFGSESTPGLASVASLEVETGDGIQGNSDS</sequence>
<accession>A0AAQ3K4E9</accession>
<dbReference type="PANTHER" id="PTHR11200:SF300">
    <property type="entry name" value="TYPE II INOSITOL 1,4,5-TRISPHOSPHATE 5-PHOSPHATASE"/>
    <property type="match status" value="1"/>
</dbReference>
<proteinExistence type="predicted"/>
<dbReference type="EMBL" id="CP136892">
    <property type="protein sequence ID" value="WOK99866.1"/>
    <property type="molecule type" value="Genomic_DNA"/>
</dbReference>
<dbReference type="GO" id="GO:0046856">
    <property type="term" value="P:phosphatidylinositol dephosphorylation"/>
    <property type="evidence" value="ECO:0007669"/>
    <property type="project" value="InterPro"/>
</dbReference>
<evidence type="ECO:0000313" key="1">
    <source>
        <dbReference type="EMBL" id="WOK99866.1"/>
    </source>
</evidence>
<organism evidence="1 2">
    <name type="scientific">Canna indica</name>
    <name type="common">Indian-shot</name>
    <dbReference type="NCBI Taxonomy" id="4628"/>
    <lineage>
        <taxon>Eukaryota</taxon>
        <taxon>Viridiplantae</taxon>
        <taxon>Streptophyta</taxon>
        <taxon>Embryophyta</taxon>
        <taxon>Tracheophyta</taxon>
        <taxon>Spermatophyta</taxon>
        <taxon>Magnoliopsida</taxon>
        <taxon>Liliopsida</taxon>
        <taxon>Zingiberales</taxon>
        <taxon>Cannaceae</taxon>
        <taxon>Canna</taxon>
    </lineage>
</organism>
<protein>
    <submittedName>
        <fullName evidence="1">Type II inositol polyphosphate 5-phosphatase 15-like</fullName>
    </submittedName>
</protein>
<dbReference type="Gene3D" id="3.60.10.10">
    <property type="entry name" value="Endonuclease/exonuclease/phosphatase"/>
    <property type="match status" value="1"/>
</dbReference>
<dbReference type="GO" id="GO:0004439">
    <property type="term" value="F:phosphatidylinositol-4,5-bisphosphate 5-phosphatase activity"/>
    <property type="evidence" value="ECO:0007669"/>
    <property type="project" value="TreeGrafter"/>
</dbReference>